<feature type="binding site" evidence="10">
    <location>
        <begin position="23"/>
        <end position="30"/>
    </location>
    <ligand>
        <name>ATP</name>
        <dbReference type="ChEBI" id="CHEBI:30616"/>
    </ligand>
</feature>
<dbReference type="GO" id="GO:0000725">
    <property type="term" value="P:recombinational repair"/>
    <property type="evidence" value="ECO:0007669"/>
    <property type="project" value="TreeGrafter"/>
</dbReference>
<dbReference type="EMBL" id="CYRX01000011">
    <property type="protein sequence ID" value="CUH59810.1"/>
    <property type="molecule type" value="Genomic_DNA"/>
</dbReference>
<dbReference type="InterPro" id="IPR000212">
    <property type="entry name" value="DNA_helicase_UvrD/REP"/>
</dbReference>
<dbReference type="RefSeq" id="WP_058122929.1">
    <property type="nucleotide sequence ID" value="NZ_CYRX01000011.1"/>
</dbReference>
<evidence type="ECO:0000259" key="11">
    <source>
        <dbReference type="PROSITE" id="PS51198"/>
    </source>
</evidence>
<feature type="domain" description="UvrD-like helicase ATP-binding" evidence="11">
    <location>
        <begin position="2"/>
        <end position="466"/>
    </location>
</feature>
<dbReference type="NCBIfam" id="TIGR02784">
    <property type="entry name" value="addA_alphas"/>
    <property type="match status" value="1"/>
</dbReference>
<dbReference type="AlphaFoldDB" id="A0A0N7LT62"/>
<evidence type="ECO:0000256" key="5">
    <source>
        <dbReference type="ARBA" id="ARBA00023235"/>
    </source>
</evidence>
<evidence type="ECO:0000256" key="1">
    <source>
        <dbReference type="ARBA" id="ARBA00022741"/>
    </source>
</evidence>
<evidence type="ECO:0000256" key="3">
    <source>
        <dbReference type="ARBA" id="ARBA00022806"/>
    </source>
</evidence>
<keyword evidence="2 10" id="KW-0378">Hydrolase</keyword>
<comment type="catalytic activity">
    <reaction evidence="9">
        <text>ATP + H2O = ADP + phosphate + H(+)</text>
        <dbReference type="Rhea" id="RHEA:13065"/>
        <dbReference type="ChEBI" id="CHEBI:15377"/>
        <dbReference type="ChEBI" id="CHEBI:15378"/>
        <dbReference type="ChEBI" id="CHEBI:30616"/>
        <dbReference type="ChEBI" id="CHEBI:43474"/>
        <dbReference type="ChEBI" id="CHEBI:456216"/>
        <dbReference type="EC" id="5.6.2.4"/>
    </reaction>
</comment>
<dbReference type="PANTHER" id="PTHR11070">
    <property type="entry name" value="UVRD / RECB / PCRA DNA HELICASE FAMILY MEMBER"/>
    <property type="match status" value="1"/>
</dbReference>
<keyword evidence="3 10" id="KW-0347">Helicase</keyword>
<dbReference type="InterPro" id="IPR038726">
    <property type="entry name" value="PDDEXK_AddAB-type"/>
</dbReference>
<reference evidence="13 14" key="1">
    <citation type="submission" date="2015-09" db="EMBL/GenBank/DDBJ databases">
        <authorList>
            <consortium name="Swine Surveillance"/>
        </authorList>
    </citation>
    <scope>NUCLEOTIDE SEQUENCE [LARGE SCALE GENOMIC DNA]</scope>
    <source>
        <strain evidence="13 14">CECT 5294</strain>
    </source>
</reference>
<gene>
    <name evidence="13" type="primary">pcrA</name>
    <name evidence="13" type="ORF">THS5294_01098</name>
</gene>
<comment type="catalytic activity">
    <reaction evidence="6">
        <text>Couples ATP hydrolysis with the unwinding of duplex DNA by translocating in the 3'-5' direction.</text>
        <dbReference type="EC" id="5.6.2.4"/>
    </reaction>
</comment>
<evidence type="ECO:0000256" key="4">
    <source>
        <dbReference type="ARBA" id="ARBA00022840"/>
    </source>
</evidence>
<dbReference type="SUPFAM" id="SSF52540">
    <property type="entry name" value="P-loop containing nucleoside triphosphate hydrolases"/>
    <property type="match status" value="1"/>
</dbReference>
<dbReference type="GO" id="GO:0003677">
    <property type="term" value="F:DNA binding"/>
    <property type="evidence" value="ECO:0007669"/>
    <property type="project" value="InterPro"/>
</dbReference>
<dbReference type="InterPro" id="IPR014151">
    <property type="entry name" value="DNA_helicase_AddA"/>
</dbReference>
<evidence type="ECO:0000313" key="13">
    <source>
        <dbReference type="EMBL" id="CUH59810.1"/>
    </source>
</evidence>
<protein>
    <recommendedName>
        <fullName evidence="7">DNA 3'-5' helicase</fullName>
        <ecNumber evidence="7">5.6.2.4</ecNumber>
    </recommendedName>
    <alternativeName>
        <fullName evidence="8">DNA 3'-5' helicase II</fullName>
    </alternativeName>
</protein>
<dbReference type="PROSITE" id="PS51198">
    <property type="entry name" value="UVRD_HELICASE_ATP_BIND"/>
    <property type="match status" value="1"/>
</dbReference>
<dbReference type="PANTHER" id="PTHR11070:SF2">
    <property type="entry name" value="ATP-DEPENDENT DNA HELICASE SRS2"/>
    <property type="match status" value="1"/>
</dbReference>
<organism evidence="13 14">
    <name type="scientific">Thalassobacter stenotrophicus</name>
    <dbReference type="NCBI Taxonomy" id="266809"/>
    <lineage>
        <taxon>Bacteria</taxon>
        <taxon>Pseudomonadati</taxon>
        <taxon>Pseudomonadota</taxon>
        <taxon>Alphaproteobacteria</taxon>
        <taxon>Rhodobacterales</taxon>
        <taxon>Roseobacteraceae</taxon>
        <taxon>Thalassobacter</taxon>
    </lineage>
</organism>
<accession>A0A0N7LT62</accession>
<dbReference type="GO" id="GO:0043138">
    <property type="term" value="F:3'-5' DNA helicase activity"/>
    <property type="evidence" value="ECO:0007669"/>
    <property type="project" value="UniProtKB-EC"/>
</dbReference>
<keyword evidence="4 10" id="KW-0067">ATP-binding</keyword>
<dbReference type="GO" id="GO:0016887">
    <property type="term" value="F:ATP hydrolysis activity"/>
    <property type="evidence" value="ECO:0007669"/>
    <property type="project" value="RHEA"/>
</dbReference>
<dbReference type="Pfam" id="PF12705">
    <property type="entry name" value="PDDEXK_1"/>
    <property type="match status" value="1"/>
</dbReference>
<evidence type="ECO:0000259" key="12">
    <source>
        <dbReference type="PROSITE" id="PS51217"/>
    </source>
</evidence>
<dbReference type="Gene3D" id="1.10.486.10">
    <property type="entry name" value="PCRA, domain 4"/>
    <property type="match status" value="1"/>
</dbReference>
<dbReference type="InterPro" id="IPR014016">
    <property type="entry name" value="UvrD-like_ATP-bd"/>
</dbReference>
<evidence type="ECO:0000256" key="7">
    <source>
        <dbReference type="ARBA" id="ARBA00034808"/>
    </source>
</evidence>
<name>A0A0N7LT62_9RHOB</name>
<evidence type="ECO:0000256" key="10">
    <source>
        <dbReference type="PROSITE-ProRule" id="PRU00560"/>
    </source>
</evidence>
<dbReference type="InterPro" id="IPR014017">
    <property type="entry name" value="DNA_helicase_UvrD-like_C"/>
</dbReference>
<evidence type="ECO:0000313" key="14">
    <source>
        <dbReference type="Proteomes" id="UP000051298"/>
    </source>
</evidence>
<dbReference type="STRING" id="266809.PM03_08990"/>
<keyword evidence="1 10" id="KW-0547">Nucleotide-binding</keyword>
<sequence length="1109" mass="120827">MTHPASAAQIAAANPGTSTWLSANAGSGKTRVLTNRVAWLLLEGTPPERILCLTYTKAAAGEMQNRLFAQLGAWAMMEDAELRAELSEMGVPDSSEVPLDHARTLFARAIETPGGLKIQTIHAFCASLLRRFPLEAGVSPQFSEMDDRAGALLAAETLEELVATPEGTALFDDVAQHLTDQDAEKFCAQIIKSRDHFARARSRADIFAAFGLDEADDVMAQALTPEVLHDFNTMRGALQGVDSKTMVALAERLAPLDLNHASQEVLEAFLNTFLTGKFELRKNPVTAPVLKKLDPNMIEDLKEVARAAHERRGRQAAAAQTAALHAFAAPYLARIEDRKAARGWLDFDDLIQKTRALLSRSDVAQWVLFKLDGGIDHILVDEAQDTSPVQWDVITALAAEFASGEGARSDVARTLFVVGDKKQSIYSFQGAAPEKFDEMRETFAERLAAVDAPFQSRELQYSFRSAPTILNLVDATCGGGRAPGTGSKVLHTAFFEDKPGRVDLWPVIPSLGEADPDRAWFDPVDRPARNDPKVLMAERVAAQIEQMLSDHTLITVGKERRPVQPGDIVILLQRRKELFNLILEKCKARNLPLAGADVLRISGEMAVKDLTALLSFLATPEDDLSLAAVLRSPLFGWSEDDLFRLAHPRGKAFLWEALRRRGTPENTVTELQELLRVADFLRPYELLERVLTRMGGRRRFRARLGDECIEALDALLQQALTYEQNDVPSLTGFLTWLDAEEIKIKRQMDARAGLIRIMSVHGAKGLESPVVILPECQFIKAQGAPRFVEGPDDLLAWKPGASLTPPELAEQVEAKAMAQQDEKDRLLYVAMTRAESWLIVGAAGELGKDPTASWYGKIEEGMRDLGAEPLTMDGEQGLQLISGDWSDATETAPTVAAPMPPLNAIYRAEAPGPIATAQTRSPSDLGGAKALSGEGLTEDIAKLRGTLIHLLLEHLTDVPPSDWDAAARHLLAGATNGHPDLNPDHLIQEAVGTLNALPHVFAPDTLSEVAISAPPLPGDDRVLYGVIDRLLVTPSEIICADIKTNAVVPDTPQAVPLGLLRQMGAYAQALAPLYPDRKITPAIVWTRTASLMVLPHDLVTAALQTTVDG</sequence>
<proteinExistence type="predicted"/>
<evidence type="ECO:0000256" key="8">
    <source>
        <dbReference type="ARBA" id="ARBA00034923"/>
    </source>
</evidence>
<dbReference type="GO" id="GO:0033202">
    <property type="term" value="C:DNA helicase complex"/>
    <property type="evidence" value="ECO:0007669"/>
    <property type="project" value="TreeGrafter"/>
</dbReference>
<dbReference type="Pfam" id="PF13361">
    <property type="entry name" value="UvrD_C"/>
    <property type="match status" value="1"/>
</dbReference>
<evidence type="ECO:0000256" key="2">
    <source>
        <dbReference type="ARBA" id="ARBA00022801"/>
    </source>
</evidence>
<dbReference type="eggNOG" id="COG1074">
    <property type="taxonomic scope" value="Bacteria"/>
</dbReference>
<feature type="domain" description="UvrD-like helicase C-terminal" evidence="12">
    <location>
        <begin position="487"/>
        <end position="765"/>
    </location>
</feature>
<dbReference type="EC" id="5.6.2.4" evidence="7"/>
<dbReference type="GO" id="GO:0005829">
    <property type="term" value="C:cytosol"/>
    <property type="evidence" value="ECO:0007669"/>
    <property type="project" value="TreeGrafter"/>
</dbReference>
<evidence type="ECO:0000256" key="9">
    <source>
        <dbReference type="ARBA" id="ARBA00048988"/>
    </source>
</evidence>
<keyword evidence="5" id="KW-0413">Isomerase</keyword>
<dbReference type="Proteomes" id="UP000051298">
    <property type="component" value="Unassembled WGS sequence"/>
</dbReference>
<dbReference type="GO" id="GO:0005524">
    <property type="term" value="F:ATP binding"/>
    <property type="evidence" value="ECO:0007669"/>
    <property type="project" value="UniProtKB-UniRule"/>
</dbReference>
<dbReference type="InterPro" id="IPR027417">
    <property type="entry name" value="P-loop_NTPase"/>
</dbReference>
<evidence type="ECO:0000256" key="6">
    <source>
        <dbReference type="ARBA" id="ARBA00034617"/>
    </source>
</evidence>
<dbReference type="Pfam" id="PF00580">
    <property type="entry name" value="UvrD-helicase"/>
    <property type="match status" value="1"/>
</dbReference>
<dbReference type="PROSITE" id="PS51217">
    <property type="entry name" value="UVRD_HELICASE_CTER"/>
    <property type="match status" value="1"/>
</dbReference>
<dbReference type="Gene3D" id="3.40.50.300">
    <property type="entry name" value="P-loop containing nucleotide triphosphate hydrolases"/>
    <property type="match status" value="4"/>
</dbReference>